<evidence type="ECO:0000313" key="3">
    <source>
        <dbReference type="Proteomes" id="UP001589838"/>
    </source>
</evidence>
<protein>
    <submittedName>
        <fullName evidence="2">Uncharacterized protein</fullName>
    </submittedName>
</protein>
<accession>A0ABV6KAT3</accession>
<dbReference type="RefSeq" id="WP_335961317.1">
    <property type="nucleotide sequence ID" value="NZ_JAXBLX010000016.1"/>
</dbReference>
<organism evidence="2 3">
    <name type="scientific">Halalkalibacter kiskunsagensis</name>
    <dbReference type="NCBI Taxonomy" id="1548599"/>
    <lineage>
        <taxon>Bacteria</taxon>
        <taxon>Bacillati</taxon>
        <taxon>Bacillota</taxon>
        <taxon>Bacilli</taxon>
        <taxon>Bacillales</taxon>
        <taxon>Bacillaceae</taxon>
        <taxon>Halalkalibacter</taxon>
    </lineage>
</organism>
<dbReference type="Proteomes" id="UP001589838">
    <property type="component" value="Unassembled WGS sequence"/>
</dbReference>
<dbReference type="EMBL" id="JBHLUX010000017">
    <property type="protein sequence ID" value="MFC0470042.1"/>
    <property type="molecule type" value="Genomic_DNA"/>
</dbReference>
<sequence>MASSYAVALCSANGGSFIRNEWLKTPQLWLNSFAIIIQQIISLLINVLSSETDTSQQNIDPFRKKTNKRNGE</sequence>
<proteinExistence type="predicted"/>
<gene>
    <name evidence="2" type="ORF">ACFFHM_05750</name>
</gene>
<evidence type="ECO:0000313" key="2">
    <source>
        <dbReference type="EMBL" id="MFC0470042.1"/>
    </source>
</evidence>
<reference evidence="2 3" key="1">
    <citation type="submission" date="2024-09" db="EMBL/GenBank/DDBJ databases">
        <authorList>
            <person name="Sun Q."/>
            <person name="Mori K."/>
        </authorList>
    </citation>
    <scope>NUCLEOTIDE SEQUENCE [LARGE SCALE GENOMIC DNA]</scope>
    <source>
        <strain evidence="2 3">NCAIM B.02610</strain>
    </source>
</reference>
<name>A0ABV6KAT3_9BACI</name>
<feature type="region of interest" description="Disordered" evidence="1">
    <location>
        <begin position="52"/>
        <end position="72"/>
    </location>
</feature>
<comment type="caution">
    <text evidence="2">The sequence shown here is derived from an EMBL/GenBank/DDBJ whole genome shotgun (WGS) entry which is preliminary data.</text>
</comment>
<keyword evidence="3" id="KW-1185">Reference proteome</keyword>
<evidence type="ECO:0000256" key="1">
    <source>
        <dbReference type="SAM" id="MobiDB-lite"/>
    </source>
</evidence>